<dbReference type="InterPro" id="IPR006221">
    <property type="entry name" value="TrpG/PapA_dom"/>
</dbReference>
<evidence type="ECO:0000313" key="14">
    <source>
        <dbReference type="Proteomes" id="UP001224775"/>
    </source>
</evidence>
<dbReference type="CDD" id="cd01743">
    <property type="entry name" value="GATase1_Anthranilate_Synthase"/>
    <property type="match status" value="1"/>
</dbReference>
<dbReference type="SUPFAM" id="SSF56322">
    <property type="entry name" value="ADC synthase"/>
    <property type="match status" value="1"/>
</dbReference>
<dbReference type="Gene3D" id="3.40.50.880">
    <property type="match status" value="1"/>
</dbReference>
<keyword evidence="7" id="KW-0315">Glutamine amidotransferase</keyword>
<dbReference type="Gene3D" id="3.60.120.10">
    <property type="entry name" value="Anthranilate synthase"/>
    <property type="match status" value="1"/>
</dbReference>
<evidence type="ECO:0000256" key="4">
    <source>
        <dbReference type="ARBA" id="ARBA00013139"/>
    </source>
</evidence>
<dbReference type="GO" id="GO:0000162">
    <property type="term" value="P:L-tryptophan biosynthetic process"/>
    <property type="evidence" value="ECO:0007669"/>
    <property type="project" value="TreeGrafter"/>
</dbReference>
<dbReference type="SUPFAM" id="SSF52317">
    <property type="entry name" value="Class I glutamine amidotransferase-like"/>
    <property type="match status" value="1"/>
</dbReference>
<dbReference type="AlphaFoldDB" id="A0AAD8YNT5"/>
<dbReference type="PRINTS" id="PR00095">
    <property type="entry name" value="ANTSNTHASEI"/>
</dbReference>
<name>A0AAD8YNT5_9STRA</name>
<evidence type="ECO:0000259" key="11">
    <source>
        <dbReference type="Pfam" id="PF00425"/>
    </source>
</evidence>
<dbReference type="InterPro" id="IPR006805">
    <property type="entry name" value="Anth_synth_I_N"/>
</dbReference>
<dbReference type="Pfam" id="PF04715">
    <property type="entry name" value="Anth_synt_I_N"/>
    <property type="match status" value="1"/>
</dbReference>
<comment type="catalytic activity">
    <reaction evidence="1">
        <text>chorismate + L-glutamine = 4-amino-4-deoxychorismate + L-glutamate</text>
        <dbReference type="Rhea" id="RHEA:11672"/>
        <dbReference type="ChEBI" id="CHEBI:29748"/>
        <dbReference type="ChEBI" id="CHEBI:29985"/>
        <dbReference type="ChEBI" id="CHEBI:58359"/>
        <dbReference type="ChEBI" id="CHEBI:58406"/>
        <dbReference type="EC" id="2.6.1.85"/>
    </reaction>
</comment>
<evidence type="ECO:0000259" key="10">
    <source>
        <dbReference type="Pfam" id="PF00117"/>
    </source>
</evidence>
<dbReference type="InterPro" id="IPR017926">
    <property type="entry name" value="GATASE"/>
</dbReference>
<evidence type="ECO:0000256" key="3">
    <source>
        <dbReference type="ARBA" id="ARBA00005970"/>
    </source>
</evidence>
<evidence type="ECO:0000256" key="1">
    <source>
        <dbReference type="ARBA" id="ARBA00001000"/>
    </source>
</evidence>
<evidence type="ECO:0000256" key="8">
    <source>
        <dbReference type="ARBA" id="ARBA00031329"/>
    </source>
</evidence>
<keyword evidence="5 13" id="KW-0808">Transferase</keyword>
<dbReference type="PANTHER" id="PTHR11236:SF18">
    <property type="entry name" value="AMINODEOXYCHORISMATE SYNTHASE"/>
    <property type="match status" value="1"/>
</dbReference>
<evidence type="ECO:0000256" key="5">
    <source>
        <dbReference type="ARBA" id="ARBA00022679"/>
    </source>
</evidence>
<protein>
    <recommendedName>
        <fullName evidence="4">aminodeoxychorismate synthase</fullName>
        <ecNumber evidence="4">2.6.1.85</ecNumber>
    </recommendedName>
    <alternativeName>
        <fullName evidence="8">Para-aminobenzoate synthase</fullName>
    </alternativeName>
    <alternativeName>
        <fullName evidence="9">p-aminobenzoic acid synthase</fullName>
    </alternativeName>
</protein>
<evidence type="ECO:0000256" key="7">
    <source>
        <dbReference type="ARBA" id="ARBA00022962"/>
    </source>
</evidence>
<organism evidence="13 14">
    <name type="scientific">Skeletonema marinoi</name>
    <dbReference type="NCBI Taxonomy" id="267567"/>
    <lineage>
        <taxon>Eukaryota</taxon>
        <taxon>Sar</taxon>
        <taxon>Stramenopiles</taxon>
        <taxon>Ochrophyta</taxon>
        <taxon>Bacillariophyta</taxon>
        <taxon>Coscinodiscophyceae</taxon>
        <taxon>Thalassiosirophycidae</taxon>
        <taxon>Thalassiosirales</taxon>
        <taxon>Skeletonemataceae</taxon>
        <taxon>Skeletonema</taxon>
        <taxon>Skeletonema marinoi-dohrnii complex</taxon>
    </lineage>
</organism>
<dbReference type="InterPro" id="IPR005801">
    <property type="entry name" value="ADC_synthase"/>
</dbReference>
<comment type="similarity">
    <text evidence="3">In the C-terminal section; belongs to the anthranilate synthase component I family.</text>
</comment>
<dbReference type="GO" id="GO:0008153">
    <property type="term" value="P:4-aminobenzoate biosynthetic process"/>
    <property type="evidence" value="ECO:0007669"/>
    <property type="project" value="TreeGrafter"/>
</dbReference>
<comment type="pathway">
    <text evidence="2">Cofactor biosynthesis; tetrahydrofolate biosynthesis; 4-aminobenzoate from chorismate: step 1/2.</text>
</comment>
<dbReference type="InterPro" id="IPR015890">
    <property type="entry name" value="Chorismate_C"/>
</dbReference>
<reference evidence="13" key="1">
    <citation type="submission" date="2023-06" db="EMBL/GenBank/DDBJ databases">
        <title>Survivors Of The Sea: Transcriptome response of Skeletonema marinoi to long-term dormancy.</title>
        <authorList>
            <person name="Pinder M.I.M."/>
            <person name="Kourtchenko O."/>
            <person name="Robertson E.K."/>
            <person name="Larsson T."/>
            <person name="Maumus F."/>
            <person name="Osuna-Cruz C.M."/>
            <person name="Vancaester E."/>
            <person name="Stenow R."/>
            <person name="Vandepoele K."/>
            <person name="Ploug H."/>
            <person name="Bruchert V."/>
            <person name="Godhe A."/>
            <person name="Topel M."/>
        </authorList>
    </citation>
    <scope>NUCLEOTIDE SEQUENCE</scope>
    <source>
        <strain evidence="13">R05AC</strain>
    </source>
</reference>
<dbReference type="GO" id="GO:0046656">
    <property type="term" value="P:folic acid biosynthetic process"/>
    <property type="evidence" value="ECO:0007669"/>
    <property type="project" value="UniProtKB-KW"/>
</dbReference>
<keyword evidence="13" id="KW-0032">Aminotransferase</keyword>
<dbReference type="Proteomes" id="UP001224775">
    <property type="component" value="Unassembled WGS sequence"/>
</dbReference>
<evidence type="ECO:0000256" key="9">
    <source>
        <dbReference type="ARBA" id="ARBA00031904"/>
    </source>
</evidence>
<keyword evidence="6" id="KW-0289">Folate biosynthesis</keyword>
<dbReference type="EMBL" id="JATAAI010000001">
    <property type="protein sequence ID" value="KAK1748780.1"/>
    <property type="molecule type" value="Genomic_DNA"/>
</dbReference>
<evidence type="ECO:0000259" key="12">
    <source>
        <dbReference type="Pfam" id="PF04715"/>
    </source>
</evidence>
<evidence type="ECO:0000313" key="13">
    <source>
        <dbReference type="EMBL" id="KAK1748780.1"/>
    </source>
</evidence>
<feature type="domain" description="Glutamine amidotransferase" evidence="10">
    <location>
        <begin position="40"/>
        <end position="181"/>
    </location>
</feature>
<dbReference type="GO" id="GO:0005737">
    <property type="term" value="C:cytoplasm"/>
    <property type="evidence" value="ECO:0007669"/>
    <property type="project" value="TreeGrafter"/>
</dbReference>
<proteinExistence type="inferred from homology"/>
<dbReference type="GO" id="GO:0046820">
    <property type="term" value="F:4-amino-4-deoxychorismate synthase activity"/>
    <property type="evidence" value="ECO:0007669"/>
    <property type="project" value="UniProtKB-EC"/>
</dbReference>
<evidence type="ECO:0000256" key="6">
    <source>
        <dbReference type="ARBA" id="ARBA00022909"/>
    </source>
</evidence>
<dbReference type="Pfam" id="PF00117">
    <property type="entry name" value="GATase"/>
    <property type="match status" value="1"/>
</dbReference>
<feature type="domain" description="Chorismate-utilising enzyme C-terminal" evidence="11">
    <location>
        <begin position="494"/>
        <end position="752"/>
    </location>
</feature>
<accession>A0AAD8YNT5</accession>
<evidence type="ECO:0000256" key="2">
    <source>
        <dbReference type="ARBA" id="ARBA00005009"/>
    </source>
</evidence>
<feature type="domain" description="Anthranilate synthase component I N-terminal" evidence="12">
    <location>
        <begin position="245"/>
        <end position="447"/>
    </location>
</feature>
<dbReference type="Pfam" id="PF00425">
    <property type="entry name" value="Chorismate_bind"/>
    <property type="match status" value="1"/>
</dbReference>
<dbReference type="InterPro" id="IPR019999">
    <property type="entry name" value="Anth_synth_I-like"/>
</dbReference>
<dbReference type="EC" id="2.6.1.85" evidence="4"/>
<gene>
    <name evidence="13" type="ORF">QTG54_000719</name>
</gene>
<sequence length="754" mass="83898">MTTYPVKVVMNDAFSTLDEFIDSLDESEGRSSGDKSNFVLGHQALGYVYGKEVTLAPCGPVHGLMSSVYYNSNQQNESDNDDDDADDEREQLSCQLFRGIQQNFNVVRYHSLVVDFPDDAFSGDSEIESIAWCKGLVGNEEEYPSDICMALRHKQYPHVGVQFHPESIGTGEAGYQIIRNFCDFAYQYKMNNKKEGLVRGESIDAAESSLPATVQLKTNDLIASKTSHHQIYIHKLEGQSSSSSHPEEVFQELFSSRENSFWLDSSTGKTQLDNGEDNEGCPIISNSRFSIMGSNDGPLSRKIEYFGIEHPKEKRGLRVTLNSGNTETSTIDTDILSYLRQTLIEDGGFSDHVHMVSFNETEGDQTFHAATDIELPFDYRGGYVGFLGYELRHITQCSLFELEGGHGCTINDSDASRERTNPNVPTAAFFFADRSLLFDHHTGDWYLVGVANKDEYHIDDMLGWMKGTQAQIEAIGKLPSSTISSSSFVPNRPKDQYQMDIARSHEEIRNGESYELCVTNQLEAEITLPKRSDKKLHESPFDLYKILRTNNPAPFSAFMNFYNKDDDDSSDALLLSPYAAPHQNGESESSDMVKTINDRIMQELRDSTKDQAENLMIVDLLRNDLGRVCEVGSVHVPYLMNIESYATVHQMVSTVRGNLDGNTSNAIDVIEACFPGGSMTGAPKQRTMEILNEIEEGVSRGPYSGCLGYISSNGCMDMNIIIRSAILTPIPNTDDSMECWKASIGCGGAITALI</sequence>
<comment type="caution">
    <text evidence="13">The sequence shown here is derived from an EMBL/GenBank/DDBJ whole genome shotgun (WGS) entry which is preliminary data.</text>
</comment>
<keyword evidence="14" id="KW-1185">Reference proteome</keyword>
<dbReference type="InterPro" id="IPR029062">
    <property type="entry name" value="Class_I_gatase-like"/>
</dbReference>
<dbReference type="PANTHER" id="PTHR11236">
    <property type="entry name" value="AMINOBENZOATE/ANTHRANILATE SYNTHASE"/>
    <property type="match status" value="1"/>
</dbReference>